<keyword evidence="4" id="KW-1133">Transmembrane helix</keyword>
<evidence type="ECO:0000313" key="7">
    <source>
        <dbReference type="Proteomes" id="UP000199092"/>
    </source>
</evidence>
<dbReference type="InterPro" id="IPR006558">
    <property type="entry name" value="LamG-like"/>
</dbReference>
<name>A0A1H1TJ25_9ACTN</name>
<accession>A0A1H1TJ25</accession>
<dbReference type="SMART" id="SM00560">
    <property type="entry name" value="LamGL"/>
    <property type="match status" value="1"/>
</dbReference>
<keyword evidence="1" id="KW-0732">Signal</keyword>
<keyword evidence="4" id="KW-0812">Transmembrane</keyword>
<dbReference type="Pfam" id="PF13385">
    <property type="entry name" value="Laminin_G_3"/>
    <property type="match status" value="1"/>
</dbReference>
<dbReference type="InterPro" id="IPR036286">
    <property type="entry name" value="LexA/Signal_pep-like_sf"/>
</dbReference>
<gene>
    <name evidence="6" type="ORF">SAMN04488543_2035</name>
</gene>
<dbReference type="InterPro" id="IPR001791">
    <property type="entry name" value="Laminin_G"/>
</dbReference>
<dbReference type="CDD" id="cd00110">
    <property type="entry name" value="LamG"/>
    <property type="match status" value="1"/>
</dbReference>
<feature type="compositionally biased region" description="Low complexity" evidence="3">
    <location>
        <begin position="186"/>
        <end position="205"/>
    </location>
</feature>
<dbReference type="AlphaFoldDB" id="A0A1H1TJ25"/>
<dbReference type="STRING" id="546871.SAMN04488543_2035"/>
<proteinExistence type="predicted"/>
<evidence type="ECO:0000256" key="3">
    <source>
        <dbReference type="SAM" id="MobiDB-lite"/>
    </source>
</evidence>
<dbReference type="RefSeq" id="WP_091412620.1">
    <property type="nucleotide sequence ID" value="NZ_LT629749.1"/>
</dbReference>
<dbReference type="Proteomes" id="UP000199092">
    <property type="component" value="Chromosome I"/>
</dbReference>
<evidence type="ECO:0000313" key="6">
    <source>
        <dbReference type="EMBL" id="SDS60184.1"/>
    </source>
</evidence>
<keyword evidence="2" id="KW-1015">Disulfide bond</keyword>
<feature type="transmembrane region" description="Helical" evidence="4">
    <location>
        <begin position="143"/>
        <end position="161"/>
    </location>
</feature>
<feature type="compositionally biased region" description="Acidic residues" evidence="3">
    <location>
        <begin position="171"/>
        <end position="185"/>
    </location>
</feature>
<dbReference type="CDD" id="cd06462">
    <property type="entry name" value="Peptidase_S24_S26"/>
    <property type="match status" value="1"/>
</dbReference>
<dbReference type="SUPFAM" id="SSF51306">
    <property type="entry name" value="LexA/Signal peptidase"/>
    <property type="match status" value="1"/>
</dbReference>
<evidence type="ECO:0000256" key="1">
    <source>
        <dbReference type="ARBA" id="ARBA00022729"/>
    </source>
</evidence>
<evidence type="ECO:0000256" key="4">
    <source>
        <dbReference type="SAM" id="Phobius"/>
    </source>
</evidence>
<feature type="transmembrane region" description="Helical" evidence="4">
    <location>
        <begin position="12"/>
        <end position="34"/>
    </location>
</feature>
<evidence type="ECO:0000259" key="5">
    <source>
        <dbReference type="SMART" id="SM00560"/>
    </source>
</evidence>
<feature type="transmembrane region" description="Helical" evidence="4">
    <location>
        <begin position="218"/>
        <end position="236"/>
    </location>
</feature>
<feature type="region of interest" description="Disordered" evidence="3">
    <location>
        <begin position="168"/>
        <end position="208"/>
    </location>
</feature>
<keyword evidence="7" id="KW-1185">Reference proteome</keyword>
<dbReference type="SUPFAM" id="SSF49899">
    <property type="entry name" value="Concanavalin A-like lectins/glucanases"/>
    <property type="match status" value="1"/>
</dbReference>
<reference evidence="6 7" key="1">
    <citation type="submission" date="2016-10" db="EMBL/GenBank/DDBJ databases">
        <authorList>
            <person name="de Groot N.N."/>
        </authorList>
    </citation>
    <scope>NUCLEOTIDE SEQUENCE [LARGE SCALE GENOMIC DNA]</scope>
    <source>
        <strain evidence="6 7">DSM 21741</strain>
    </source>
</reference>
<sequence length="487" mass="50297">MEQQRPWSWPWLVACTLAKAVLASVLCLGLWGAAPALLGWLPTTVSSGSMLPRLHVGDVAVSRPLQGAAPTLGSVLLFDDPDHPGRLRLHRFVRVDDDGLLVTRGDANDGDDSSPVTLGAVRGVGTLRVPWVGLPVVWARERALVPLGLALVGLVGLALVAGQSRRFGYPDDAEGPPDGGGDADEAAPAAADEASPADGVVTTRAGRAERSARTARRAALAAAGAALLVLVPALPADAAFTGRTSSRAGLAAAPYFTCAGAVTASSPAVWFRLDETTSTATTATDSSRNARNGVYGSAGKATVTDRACARDTGGAMRFDGASGYLSSAQITGTAPQTFTTAVWFKTTATRGGKLVGYGNVQTGASGVFDRHLYLADTGRVVFGVYAGATKTVISPNPYRDGRWHQAVATLSSAGMRLYLDGDLVASDASTTSAEPVSSGYLRVGFDNLDGWPSAPTSRYFTGTLDDVALYLTALSPAQVEAQYEAGT</sequence>
<dbReference type="EMBL" id="LT629749">
    <property type="protein sequence ID" value="SDS60184.1"/>
    <property type="molecule type" value="Genomic_DNA"/>
</dbReference>
<dbReference type="InterPro" id="IPR013320">
    <property type="entry name" value="ConA-like_dom_sf"/>
</dbReference>
<protein>
    <submittedName>
        <fullName evidence="6">Signal peptidase I</fullName>
    </submittedName>
</protein>
<feature type="domain" description="LamG-like jellyroll fold" evidence="5">
    <location>
        <begin position="336"/>
        <end position="477"/>
    </location>
</feature>
<dbReference type="OrthoDB" id="9802683at2"/>
<evidence type="ECO:0000256" key="2">
    <source>
        <dbReference type="ARBA" id="ARBA00023157"/>
    </source>
</evidence>
<dbReference type="Gene3D" id="2.60.120.200">
    <property type="match status" value="1"/>
</dbReference>
<organism evidence="6 7">
    <name type="scientific">Friedmanniella luteola</name>
    <dbReference type="NCBI Taxonomy" id="546871"/>
    <lineage>
        <taxon>Bacteria</taxon>
        <taxon>Bacillati</taxon>
        <taxon>Actinomycetota</taxon>
        <taxon>Actinomycetes</taxon>
        <taxon>Propionibacteriales</taxon>
        <taxon>Nocardioidaceae</taxon>
        <taxon>Friedmanniella</taxon>
    </lineage>
</organism>
<keyword evidence="4" id="KW-0472">Membrane</keyword>